<gene>
    <name evidence="1" type="primary">76</name>
    <name evidence="1" type="ORF">PBI_AUXILIUM_76</name>
</gene>
<protein>
    <submittedName>
        <fullName evidence="1">Uncharacterized protein</fullName>
    </submittedName>
</protein>
<accession>A0A3G2KA54</accession>
<dbReference type="Proteomes" id="UP000266910">
    <property type="component" value="Genome"/>
</dbReference>
<evidence type="ECO:0000313" key="2">
    <source>
        <dbReference type="Proteomes" id="UP000266910"/>
    </source>
</evidence>
<sequence>MSTAEPIEGQDTLPAEFPEPVLTCDLIIKREIKDAFTQWELWTHYASEHRKKFELGDKSDASMAAMYRYLMHLNAYIGSAVTVDLLRTIEGMAPGLADDIARQFDWTHESGESGELLWDWATERGLDPDALIEEAKAEITKKENS</sequence>
<name>A0A3G2KA54_9CAUD</name>
<keyword evidence="2" id="KW-1185">Reference proteome</keyword>
<organism evidence="1 2">
    <name type="scientific">Arthrobacter phage Auxilium</name>
    <dbReference type="NCBI Taxonomy" id="2419948"/>
    <lineage>
        <taxon>Viruses</taxon>
        <taxon>Duplodnaviria</taxon>
        <taxon>Heunggongvirae</taxon>
        <taxon>Uroviricota</taxon>
        <taxon>Caudoviricetes</taxon>
        <taxon>Richievirus</taxon>
        <taxon>Richievirus auxilium</taxon>
    </lineage>
</organism>
<dbReference type="RefSeq" id="YP_010655895.1">
    <property type="nucleotide sequence ID" value="NC_070832.1"/>
</dbReference>
<dbReference type="GeneID" id="77931763"/>
<dbReference type="EMBL" id="MH834598">
    <property type="protein sequence ID" value="AYN55851.1"/>
    <property type="molecule type" value="Genomic_DNA"/>
</dbReference>
<evidence type="ECO:0000313" key="1">
    <source>
        <dbReference type="EMBL" id="AYN55851.1"/>
    </source>
</evidence>
<proteinExistence type="predicted"/>
<dbReference type="KEGG" id="vg:77931763"/>
<reference evidence="1 2" key="1">
    <citation type="submission" date="2018-09" db="EMBL/GenBank/DDBJ databases">
        <authorList>
            <person name="Rimple P.A."/>
            <person name="Stoner T.H."/>
            <person name="Garlena R.A."/>
            <person name="Russell D.A."/>
            <person name="Pope W.H."/>
            <person name="Jacobs-Sera D."/>
            <person name="Hatfull G.F."/>
        </authorList>
    </citation>
    <scope>NUCLEOTIDE SEQUENCE [LARGE SCALE GENOMIC DNA]</scope>
</reference>